<dbReference type="PANTHER" id="PTHR46796">
    <property type="entry name" value="HTH-TYPE TRANSCRIPTIONAL ACTIVATOR RHAS-RELATED"/>
    <property type="match status" value="1"/>
</dbReference>
<dbReference type="SMART" id="SM00342">
    <property type="entry name" value="HTH_ARAC"/>
    <property type="match status" value="1"/>
</dbReference>
<organism evidence="6 7">
    <name type="scientific">Pyxidicoccus parkwayensis</name>
    <dbReference type="NCBI Taxonomy" id="2813578"/>
    <lineage>
        <taxon>Bacteria</taxon>
        <taxon>Pseudomonadati</taxon>
        <taxon>Myxococcota</taxon>
        <taxon>Myxococcia</taxon>
        <taxon>Myxococcales</taxon>
        <taxon>Cystobacterineae</taxon>
        <taxon>Myxococcaceae</taxon>
        <taxon>Pyxidicoccus</taxon>
    </lineage>
</organism>
<evidence type="ECO:0000256" key="2">
    <source>
        <dbReference type="ARBA" id="ARBA00023125"/>
    </source>
</evidence>
<evidence type="ECO:0000256" key="1">
    <source>
        <dbReference type="ARBA" id="ARBA00023015"/>
    </source>
</evidence>
<feature type="domain" description="HTH araC/xylS-type" evidence="5">
    <location>
        <begin position="190"/>
        <end position="288"/>
    </location>
</feature>
<dbReference type="PROSITE" id="PS01124">
    <property type="entry name" value="HTH_ARAC_FAMILY_2"/>
    <property type="match status" value="1"/>
</dbReference>
<dbReference type="RefSeq" id="WP_206720665.1">
    <property type="nucleotide sequence ID" value="NZ_CP071090.1"/>
</dbReference>
<dbReference type="InterPro" id="IPR009057">
    <property type="entry name" value="Homeodomain-like_sf"/>
</dbReference>
<dbReference type="InterPro" id="IPR050204">
    <property type="entry name" value="AraC_XylS_family_regulators"/>
</dbReference>
<keyword evidence="3" id="KW-0804">Transcription</keyword>
<dbReference type="EMBL" id="CP071090">
    <property type="protein sequence ID" value="QSQ19077.1"/>
    <property type="molecule type" value="Genomic_DNA"/>
</dbReference>
<feature type="region of interest" description="Disordered" evidence="4">
    <location>
        <begin position="284"/>
        <end position="303"/>
    </location>
</feature>
<keyword evidence="2" id="KW-0238">DNA-binding</keyword>
<keyword evidence="1" id="KW-0805">Transcription regulation</keyword>
<sequence>MSDRPSCYPGPPAALLSGVDPRRLPLLDVLTSPVPSGLFNSPVDGRHVLCLHVGDPVPVTYRVGNHERKGVRLNGQYCVVPAGSSTRWTVSRPATSLLLRLTPLLLRDTGEAMGLGSRSAELDPAIHIRDAQVERIGWMMQAEDHDGYPGGRLFTDSLASALAARLLALQTRKGTSDDRPVHALPAWRLRHVLEYIEAHLDEDLTLAELAGVAGFSLSHFKPLFKKATGMPVHRFVLERRVERARLRLLEGGATLTDIALEAGFAHPSHMARCMRRVLGLSPSQVRAQGPGEPRLRVRPGRAS</sequence>
<reference evidence="6 7" key="1">
    <citation type="submission" date="2021-02" db="EMBL/GenBank/DDBJ databases">
        <title>De Novo genome assembly of isolated myxobacteria.</title>
        <authorList>
            <person name="Stevens D.C."/>
        </authorList>
    </citation>
    <scope>NUCLEOTIDE SEQUENCE [LARGE SCALE GENOMIC DNA]</scope>
    <source>
        <strain evidence="7">SCPEA02</strain>
    </source>
</reference>
<gene>
    <name evidence="6" type="ORF">JY651_27415</name>
</gene>
<evidence type="ECO:0000313" key="6">
    <source>
        <dbReference type="EMBL" id="QSQ19077.1"/>
    </source>
</evidence>
<dbReference type="SUPFAM" id="SSF46689">
    <property type="entry name" value="Homeodomain-like"/>
    <property type="match status" value="2"/>
</dbReference>
<dbReference type="Gene3D" id="1.10.10.60">
    <property type="entry name" value="Homeodomain-like"/>
    <property type="match status" value="1"/>
</dbReference>
<evidence type="ECO:0000256" key="4">
    <source>
        <dbReference type="SAM" id="MobiDB-lite"/>
    </source>
</evidence>
<dbReference type="Proteomes" id="UP000662747">
    <property type="component" value="Chromosome"/>
</dbReference>
<dbReference type="PANTHER" id="PTHR46796:SF6">
    <property type="entry name" value="ARAC SUBFAMILY"/>
    <property type="match status" value="1"/>
</dbReference>
<accession>A0ABX7NJP0</accession>
<keyword evidence="7" id="KW-1185">Reference proteome</keyword>
<protein>
    <submittedName>
        <fullName evidence="6">Helix-turn-helix transcriptional regulator</fullName>
    </submittedName>
</protein>
<name>A0ABX7NJP0_9BACT</name>
<evidence type="ECO:0000313" key="7">
    <source>
        <dbReference type="Proteomes" id="UP000662747"/>
    </source>
</evidence>
<dbReference type="InterPro" id="IPR018060">
    <property type="entry name" value="HTH_AraC"/>
</dbReference>
<evidence type="ECO:0000256" key="3">
    <source>
        <dbReference type="ARBA" id="ARBA00023163"/>
    </source>
</evidence>
<evidence type="ECO:0000259" key="5">
    <source>
        <dbReference type="PROSITE" id="PS01124"/>
    </source>
</evidence>
<dbReference type="Pfam" id="PF12833">
    <property type="entry name" value="HTH_18"/>
    <property type="match status" value="1"/>
</dbReference>
<proteinExistence type="predicted"/>